<keyword evidence="3" id="KW-1185">Reference proteome</keyword>
<reference evidence="2" key="1">
    <citation type="journal article" date="2023" name="Mol. Phylogenet. Evol.">
        <title>Genome-scale phylogeny and comparative genomics of the fungal order Sordariales.</title>
        <authorList>
            <person name="Hensen N."/>
            <person name="Bonometti L."/>
            <person name="Westerberg I."/>
            <person name="Brannstrom I.O."/>
            <person name="Guillou S."/>
            <person name="Cros-Aarteil S."/>
            <person name="Calhoun S."/>
            <person name="Haridas S."/>
            <person name="Kuo A."/>
            <person name="Mondo S."/>
            <person name="Pangilinan J."/>
            <person name="Riley R."/>
            <person name="LaButti K."/>
            <person name="Andreopoulos B."/>
            <person name="Lipzen A."/>
            <person name="Chen C."/>
            <person name="Yan M."/>
            <person name="Daum C."/>
            <person name="Ng V."/>
            <person name="Clum A."/>
            <person name="Steindorff A."/>
            <person name="Ohm R.A."/>
            <person name="Martin F."/>
            <person name="Silar P."/>
            <person name="Natvig D.O."/>
            <person name="Lalanne C."/>
            <person name="Gautier V."/>
            <person name="Ament-Velasquez S.L."/>
            <person name="Kruys A."/>
            <person name="Hutchinson M.I."/>
            <person name="Powell A.J."/>
            <person name="Barry K."/>
            <person name="Miller A.N."/>
            <person name="Grigoriev I.V."/>
            <person name="Debuchy R."/>
            <person name="Gladieux P."/>
            <person name="Hiltunen Thoren M."/>
            <person name="Johannesson H."/>
        </authorList>
    </citation>
    <scope>NUCLEOTIDE SEQUENCE</scope>
    <source>
        <strain evidence="2">CBS 532.94</strain>
    </source>
</reference>
<feature type="domain" description="Heterokaryon incompatibility" evidence="1">
    <location>
        <begin position="51"/>
        <end position="191"/>
    </location>
</feature>
<protein>
    <submittedName>
        <fullName evidence="2">Heterokaryon incompatibility protein-domain-containing protein</fullName>
    </submittedName>
</protein>
<evidence type="ECO:0000313" key="2">
    <source>
        <dbReference type="EMBL" id="KAK4237529.1"/>
    </source>
</evidence>
<reference evidence="2" key="2">
    <citation type="submission" date="2023-05" db="EMBL/GenBank/DDBJ databases">
        <authorList>
            <consortium name="Lawrence Berkeley National Laboratory"/>
            <person name="Steindorff A."/>
            <person name="Hensen N."/>
            <person name="Bonometti L."/>
            <person name="Westerberg I."/>
            <person name="Brannstrom I.O."/>
            <person name="Guillou S."/>
            <person name="Cros-Aarteil S."/>
            <person name="Calhoun S."/>
            <person name="Haridas S."/>
            <person name="Kuo A."/>
            <person name="Mondo S."/>
            <person name="Pangilinan J."/>
            <person name="Riley R."/>
            <person name="Labutti K."/>
            <person name="Andreopoulos B."/>
            <person name="Lipzen A."/>
            <person name="Chen C."/>
            <person name="Yanf M."/>
            <person name="Daum C."/>
            <person name="Ng V."/>
            <person name="Clum A."/>
            <person name="Ohm R."/>
            <person name="Martin F."/>
            <person name="Silar P."/>
            <person name="Natvig D."/>
            <person name="Lalanne C."/>
            <person name="Gautier V."/>
            <person name="Ament-Velasquez S.L."/>
            <person name="Kruys A."/>
            <person name="Hutchinson M.I."/>
            <person name="Powell A.J."/>
            <person name="Barry K."/>
            <person name="Miller A.N."/>
            <person name="Grigoriev I.V."/>
            <person name="Debuchy R."/>
            <person name="Gladieux P."/>
            <person name="Thoren M.H."/>
            <person name="Johannesson H."/>
        </authorList>
    </citation>
    <scope>NUCLEOTIDE SEQUENCE</scope>
    <source>
        <strain evidence="2">CBS 532.94</strain>
    </source>
</reference>
<accession>A0AAN7HEV7</accession>
<dbReference type="InterPro" id="IPR052895">
    <property type="entry name" value="HetReg/Transcr_Mod"/>
</dbReference>
<dbReference type="PANTHER" id="PTHR24148">
    <property type="entry name" value="ANKYRIN REPEAT DOMAIN-CONTAINING PROTEIN 39 HOMOLOG-RELATED"/>
    <property type="match status" value="1"/>
</dbReference>
<dbReference type="AlphaFoldDB" id="A0AAN7HEV7"/>
<dbReference type="Pfam" id="PF06985">
    <property type="entry name" value="HET"/>
    <property type="match status" value="1"/>
</dbReference>
<evidence type="ECO:0000313" key="3">
    <source>
        <dbReference type="Proteomes" id="UP001303760"/>
    </source>
</evidence>
<gene>
    <name evidence="2" type="ORF">C8A03DRAFT_34509</name>
</gene>
<dbReference type="InterPro" id="IPR010730">
    <property type="entry name" value="HET"/>
</dbReference>
<evidence type="ECO:0000259" key="1">
    <source>
        <dbReference type="Pfam" id="PF06985"/>
    </source>
</evidence>
<dbReference type="PANTHER" id="PTHR24148:SF73">
    <property type="entry name" value="HET DOMAIN PROTEIN (AFU_ORTHOLOGUE AFUA_8G01020)"/>
    <property type="match status" value="1"/>
</dbReference>
<dbReference type="EMBL" id="MU860134">
    <property type="protein sequence ID" value="KAK4237529.1"/>
    <property type="molecule type" value="Genomic_DNA"/>
</dbReference>
<proteinExistence type="predicted"/>
<comment type="caution">
    <text evidence="2">The sequence shown here is derived from an EMBL/GenBank/DDBJ whole genome shotgun (WGS) entry which is preliminary data.</text>
</comment>
<organism evidence="2 3">
    <name type="scientific">Achaetomium macrosporum</name>
    <dbReference type="NCBI Taxonomy" id="79813"/>
    <lineage>
        <taxon>Eukaryota</taxon>
        <taxon>Fungi</taxon>
        <taxon>Dikarya</taxon>
        <taxon>Ascomycota</taxon>
        <taxon>Pezizomycotina</taxon>
        <taxon>Sordariomycetes</taxon>
        <taxon>Sordariomycetidae</taxon>
        <taxon>Sordariales</taxon>
        <taxon>Chaetomiaceae</taxon>
        <taxon>Achaetomium</taxon>
    </lineage>
</organism>
<sequence length="295" mass="33195">MPQGPPAKYTYSALNDPSVEIRVLELQPGVEPDPIHCSLIPVHLGSEGITYEAVSYTWGAEEASCSIRIGNPTFPVRPNLMAALKRLRKPDSARRLWVDAVCINQDDIPERHAQVRMMLPIFQTATRVVVWLGEVTDDSHVAMHPFGFMHNFHAFTFELWEAALSPSSQWWQAFAKLIGWPWWRRTWVIREVVAAEAVLVLCGPEGLPWERLAFNLAQLTVTMHHLGGKAPLRLDADTSDIAAFRQQYQSDQWQRRGLLKTLSKFRSWQATDARDKVYGLLGLAAADAGGDRSGL</sequence>
<name>A0AAN7HEV7_9PEZI</name>
<dbReference type="Proteomes" id="UP001303760">
    <property type="component" value="Unassembled WGS sequence"/>
</dbReference>